<feature type="compositionally biased region" description="Polar residues" evidence="5">
    <location>
        <begin position="201"/>
        <end position="214"/>
    </location>
</feature>
<comment type="similarity">
    <text evidence="1">Belongs to the ENTR1 family.</text>
</comment>
<protein>
    <recommendedName>
        <fullName evidence="2">Endosome-associated-trafficking regulator 1</fullName>
    </recommendedName>
</protein>
<dbReference type="GO" id="GO:0005813">
    <property type="term" value="C:centrosome"/>
    <property type="evidence" value="ECO:0007669"/>
    <property type="project" value="TreeGrafter"/>
</dbReference>
<dbReference type="PANTHER" id="PTHR31259:SF3">
    <property type="entry name" value="ENDOSOME-ASSOCIATED-TRAFFICKING REGULATOR 1"/>
    <property type="match status" value="1"/>
</dbReference>
<evidence type="ECO:0000256" key="5">
    <source>
        <dbReference type="SAM" id="MobiDB-lite"/>
    </source>
</evidence>
<name>A0A653BYB2_CALMS</name>
<feature type="compositionally biased region" description="Low complexity" evidence="5">
    <location>
        <begin position="236"/>
        <end position="251"/>
    </location>
</feature>
<dbReference type="GO" id="GO:0045724">
    <property type="term" value="P:positive regulation of cilium assembly"/>
    <property type="evidence" value="ECO:0007669"/>
    <property type="project" value="TreeGrafter"/>
</dbReference>
<evidence type="ECO:0000256" key="3">
    <source>
        <dbReference type="ARBA" id="ARBA00023054"/>
    </source>
</evidence>
<evidence type="ECO:0000256" key="2">
    <source>
        <dbReference type="ARBA" id="ARBA00016007"/>
    </source>
</evidence>
<dbReference type="GO" id="GO:1903566">
    <property type="term" value="P:positive regulation of protein localization to cilium"/>
    <property type="evidence" value="ECO:0007669"/>
    <property type="project" value="TreeGrafter"/>
</dbReference>
<feature type="coiled-coil region" evidence="4">
    <location>
        <begin position="281"/>
        <end position="375"/>
    </location>
</feature>
<reference evidence="6 7" key="1">
    <citation type="submission" date="2019-01" db="EMBL/GenBank/DDBJ databases">
        <authorList>
            <person name="Sayadi A."/>
        </authorList>
    </citation>
    <scope>NUCLEOTIDE SEQUENCE [LARGE SCALE GENOMIC DNA]</scope>
</reference>
<feature type="compositionally biased region" description="Polar residues" evidence="5">
    <location>
        <begin position="15"/>
        <end position="27"/>
    </location>
</feature>
<feature type="region of interest" description="Disordered" evidence="5">
    <location>
        <begin position="167"/>
        <end position="254"/>
    </location>
</feature>
<dbReference type="InterPro" id="IPR026757">
    <property type="entry name" value="ENTR1"/>
</dbReference>
<dbReference type="AlphaFoldDB" id="A0A653BYB2"/>
<evidence type="ECO:0000256" key="4">
    <source>
        <dbReference type="SAM" id="Coils"/>
    </source>
</evidence>
<proteinExistence type="inferred from homology"/>
<accession>A0A653BYB2</accession>
<dbReference type="EMBL" id="CAACVG010006464">
    <property type="protein sequence ID" value="VEN40296.1"/>
    <property type="molecule type" value="Genomic_DNA"/>
</dbReference>
<keyword evidence="3 4" id="KW-0175">Coiled coil</keyword>
<dbReference type="Proteomes" id="UP000410492">
    <property type="component" value="Unassembled WGS sequence"/>
</dbReference>
<dbReference type="GO" id="GO:0055037">
    <property type="term" value="C:recycling endosome"/>
    <property type="evidence" value="ECO:0007669"/>
    <property type="project" value="TreeGrafter"/>
</dbReference>
<dbReference type="PANTHER" id="PTHR31259">
    <property type="entry name" value="ENDOSOME-ASSOCIATED TRAFFICKING REGULATOR 1"/>
    <property type="match status" value="1"/>
</dbReference>
<evidence type="ECO:0000256" key="1">
    <source>
        <dbReference type="ARBA" id="ARBA00007791"/>
    </source>
</evidence>
<sequence>MFFCKLFRMADDDLSPSSQHTAQNENGNADVEPNIPFRLDLGDDPVRNGDHSRLENQNSAPSVSSSGLNSVTSESHRREDNPFSFKHFLRGDCSSNYQNKGARPKVYGERRSTSSDFVSNQLPEGKQSSRMVPEFSSALPDFVQDHLVIEQCYLGNNPTSNYNLEMDNLPDFTPDRSSNRKCNSVDADNLPDFTPSRESRNSTGIRNVNGNIPNDQIPLDLPIRPPDSFPLDLPLTGSSSSRNSTSEVGNSKSLPDFLTDSAVCTQKGEAMSVPHSPEGEVERLRHELDIVRRQLTEKNRLCESLSRELEIARNKEHEYTQNLSKALEQVESSLEKSNRRAASAESTVTKLKQEIKTLTVQMSNLKLENQSLRGEEAAGGQGYYNSTNEFHSQRLAQDLRVAASTAEHSLRQLLTGVDNLRMMAATLENFHRIEERSDPFPRFDDNSGPSL</sequence>
<feature type="compositionally biased region" description="Low complexity" evidence="5">
    <location>
        <begin position="59"/>
        <end position="73"/>
    </location>
</feature>
<feature type="region of interest" description="Disordered" evidence="5">
    <location>
        <begin position="13"/>
        <end position="79"/>
    </location>
</feature>
<organism evidence="6 7">
    <name type="scientific">Callosobruchus maculatus</name>
    <name type="common">Southern cowpea weevil</name>
    <name type="synonym">Pulse bruchid</name>
    <dbReference type="NCBI Taxonomy" id="64391"/>
    <lineage>
        <taxon>Eukaryota</taxon>
        <taxon>Metazoa</taxon>
        <taxon>Ecdysozoa</taxon>
        <taxon>Arthropoda</taxon>
        <taxon>Hexapoda</taxon>
        <taxon>Insecta</taxon>
        <taxon>Pterygota</taxon>
        <taxon>Neoptera</taxon>
        <taxon>Endopterygota</taxon>
        <taxon>Coleoptera</taxon>
        <taxon>Polyphaga</taxon>
        <taxon>Cucujiformia</taxon>
        <taxon>Chrysomeloidea</taxon>
        <taxon>Chrysomelidae</taxon>
        <taxon>Bruchinae</taxon>
        <taxon>Bruchini</taxon>
        <taxon>Callosobruchus</taxon>
    </lineage>
</organism>
<evidence type="ECO:0000313" key="7">
    <source>
        <dbReference type="Proteomes" id="UP000410492"/>
    </source>
</evidence>
<dbReference type="OrthoDB" id="6499155at2759"/>
<feature type="compositionally biased region" description="Basic and acidic residues" evidence="5">
    <location>
        <begin position="40"/>
        <end position="54"/>
    </location>
</feature>
<dbReference type="GO" id="GO:0032465">
    <property type="term" value="P:regulation of cytokinesis"/>
    <property type="evidence" value="ECO:0007669"/>
    <property type="project" value="TreeGrafter"/>
</dbReference>
<dbReference type="GO" id="GO:0030496">
    <property type="term" value="C:midbody"/>
    <property type="evidence" value="ECO:0007669"/>
    <property type="project" value="TreeGrafter"/>
</dbReference>
<dbReference type="GO" id="GO:0036064">
    <property type="term" value="C:ciliary basal body"/>
    <property type="evidence" value="ECO:0007669"/>
    <property type="project" value="TreeGrafter"/>
</dbReference>
<gene>
    <name evidence="6" type="ORF">CALMAC_LOCUS4504</name>
</gene>
<dbReference type="GO" id="GO:0005769">
    <property type="term" value="C:early endosome"/>
    <property type="evidence" value="ECO:0007669"/>
    <property type="project" value="TreeGrafter"/>
</dbReference>
<feature type="region of interest" description="Disordered" evidence="5">
    <location>
        <begin position="99"/>
        <end position="130"/>
    </location>
</feature>
<evidence type="ECO:0000313" key="6">
    <source>
        <dbReference type="EMBL" id="VEN40296.1"/>
    </source>
</evidence>
<keyword evidence="7" id="KW-1185">Reference proteome</keyword>
<feature type="compositionally biased region" description="Polar residues" evidence="5">
    <location>
        <begin position="114"/>
        <end position="130"/>
    </location>
</feature>